<accession>A0ACC6RW28</accession>
<reference evidence="1" key="1">
    <citation type="submission" date="2024-01" db="EMBL/GenBank/DDBJ databases">
        <title>The diversity of rhizobia nodulating Mimosa spp. in eleven states of Brazil covering several biomes is determined by host plant, location, and edaphic factors.</title>
        <authorList>
            <person name="Rouws L."/>
            <person name="Barauna A."/>
            <person name="Beukes C."/>
            <person name="De Faria S.M."/>
            <person name="Gross E."/>
            <person name="Dos Reis Junior F.B."/>
            <person name="Simon M."/>
            <person name="Maluk M."/>
            <person name="Odee D.W."/>
            <person name="Kenicer G."/>
            <person name="Young J.P.W."/>
            <person name="Reis V.M."/>
            <person name="Zilli J."/>
            <person name="James E.K."/>
        </authorList>
    </citation>
    <scope>NUCLEOTIDE SEQUENCE</scope>
    <source>
        <strain evidence="1">JPY452</strain>
    </source>
</reference>
<keyword evidence="2" id="KW-1185">Reference proteome</keyword>
<sequence length="493" mass="53606">MNLPAWVALGRGLFVPASSRAAPDVRDTGRDQWQTTTFRWFTAYAAIYSLAFMALLGVIEYSVTRAMMRETDSGLRWQLRYFDSRSDASLAGAIDARLRRPDRFDNFYGLFAPDGRWLAGDIRTIPTGLALGHYGQSHEHTRGQTFAPDPGSARSSLRAMGEIRPDGARLVVARTLSDVRHVHDELMKALIGGGLLCLTGSLCAGLVLSMRQIRRVAQIKRATRRIANGDLAMRLPVAGRDELDMLAHLVNRMLDEVERLMGEVKSACDGIAHDLRTPLTRLRLRLSHAAEAMEQRGEAVLAGVLVGARGEADAVLDRFSALLRISEIGAIDRRRGFASVALADLVHELCELYAPLAEEKAIDMYASVAPVEPIHADRALLFEALSNLLDNAIKFAPRGGAVQVELRTGSCGPQLAIADNGPGIAPGERAAVLGRFYRSERTRHLPGTGLGLGIVSAIVRLHDFRLAIGAANPGTVVTIDCWTHQARHGHAGP</sequence>
<gene>
    <name evidence="1" type="ORF">VSR83_38170</name>
</gene>
<evidence type="ECO:0000313" key="2">
    <source>
        <dbReference type="Proteomes" id="UP001392318"/>
    </source>
</evidence>
<organism evidence="1 2">
    <name type="scientific">Paraburkholderia unamae</name>
    <dbReference type="NCBI Taxonomy" id="219649"/>
    <lineage>
        <taxon>Bacteria</taxon>
        <taxon>Pseudomonadati</taxon>
        <taxon>Pseudomonadota</taxon>
        <taxon>Betaproteobacteria</taxon>
        <taxon>Burkholderiales</taxon>
        <taxon>Burkholderiaceae</taxon>
        <taxon>Paraburkholderia</taxon>
    </lineage>
</organism>
<dbReference type="Proteomes" id="UP001392318">
    <property type="component" value="Unassembled WGS sequence"/>
</dbReference>
<dbReference type="EMBL" id="JAYMRU010000047">
    <property type="protein sequence ID" value="MEM5405754.1"/>
    <property type="molecule type" value="Genomic_DNA"/>
</dbReference>
<comment type="caution">
    <text evidence="1">The sequence shown here is derived from an EMBL/GenBank/DDBJ whole genome shotgun (WGS) entry which is preliminary data.</text>
</comment>
<name>A0ACC6RW28_9BURK</name>
<proteinExistence type="predicted"/>
<protein>
    <submittedName>
        <fullName evidence="1">HAMP domain-containing sensor histidine kinase</fullName>
    </submittedName>
</protein>
<keyword evidence="1" id="KW-0808">Transferase</keyword>
<evidence type="ECO:0000313" key="1">
    <source>
        <dbReference type="EMBL" id="MEM5405754.1"/>
    </source>
</evidence>
<keyword evidence="1" id="KW-0418">Kinase</keyword>